<proteinExistence type="predicted"/>
<sequence length="24" mass="2731">MAEVVWATKKPLLLPPRPPMLSKQ</sequence>
<accession>A0A9X9LGG9</accession>
<organism evidence="1 2">
    <name type="scientific">Gulo gulo</name>
    <name type="common">Wolverine</name>
    <name type="synonym">Gluton</name>
    <dbReference type="NCBI Taxonomy" id="48420"/>
    <lineage>
        <taxon>Eukaryota</taxon>
        <taxon>Metazoa</taxon>
        <taxon>Chordata</taxon>
        <taxon>Craniata</taxon>
        <taxon>Vertebrata</taxon>
        <taxon>Euteleostomi</taxon>
        <taxon>Mammalia</taxon>
        <taxon>Eutheria</taxon>
        <taxon>Laurasiatheria</taxon>
        <taxon>Carnivora</taxon>
        <taxon>Caniformia</taxon>
        <taxon>Musteloidea</taxon>
        <taxon>Mustelidae</taxon>
        <taxon>Guloninae</taxon>
        <taxon>Gulo</taxon>
    </lineage>
</organism>
<name>A0A9X9LGG9_GULGU</name>
<protein>
    <submittedName>
        <fullName evidence="1">Uncharacterized protein</fullName>
    </submittedName>
</protein>
<gene>
    <name evidence="1" type="ORF">BN2614_LOCUS3</name>
</gene>
<reference evidence="1 2" key="1">
    <citation type="submission" date="2018-10" db="EMBL/GenBank/DDBJ databases">
        <authorList>
            <person name="Ekblom R."/>
            <person name="Jareborg N."/>
        </authorList>
    </citation>
    <scope>NUCLEOTIDE SEQUENCE [LARGE SCALE GENOMIC DNA]</scope>
    <source>
        <tissue evidence="1">Muscle</tissue>
    </source>
</reference>
<evidence type="ECO:0000313" key="1">
    <source>
        <dbReference type="EMBL" id="VCW67678.1"/>
    </source>
</evidence>
<dbReference type="Proteomes" id="UP000269945">
    <property type="component" value="Unassembled WGS sequence"/>
</dbReference>
<keyword evidence="2" id="KW-1185">Reference proteome</keyword>
<evidence type="ECO:0000313" key="2">
    <source>
        <dbReference type="Proteomes" id="UP000269945"/>
    </source>
</evidence>
<comment type="caution">
    <text evidence="1">The sequence shown here is derived from an EMBL/GenBank/DDBJ whole genome shotgun (WGS) entry which is preliminary data.</text>
</comment>
<dbReference type="AlphaFoldDB" id="A0A9X9LGG9"/>
<dbReference type="EMBL" id="CYRY02002991">
    <property type="protein sequence ID" value="VCW67678.1"/>
    <property type="molecule type" value="Genomic_DNA"/>
</dbReference>